<accession>A0A372ILJ1</accession>
<evidence type="ECO:0000313" key="2">
    <source>
        <dbReference type="Proteomes" id="UP000264702"/>
    </source>
</evidence>
<protein>
    <submittedName>
        <fullName evidence="1">Uncharacterized protein</fullName>
    </submittedName>
</protein>
<evidence type="ECO:0000313" key="1">
    <source>
        <dbReference type="EMBL" id="RFU15748.1"/>
    </source>
</evidence>
<keyword evidence="2" id="KW-1185">Reference proteome</keyword>
<name>A0A372ILJ1_9BACT</name>
<proteinExistence type="predicted"/>
<dbReference type="Proteomes" id="UP000264702">
    <property type="component" value="Unassembled WGS sequence"/>
</dbReference>
<gene>
    <name evidence="1" type="ORF">D0Y96_14975</name>
</gene>
<reference evidence="1 2" key="1">
    <citation type="submission" date="2018-08" db="EMBL/GenBank/DDBJ databases">
        <title>Acidipila sp. 4G-K13, an acidobacterium isolated from forest soil.</title>
        <authorList>
            <person name="Gao Z.-H."/>
            <person name="Qiu L.-H."/>
        </authorList>
    </citation>
    <scope>NUCLEOTIDE SEQUENCE [LARGE SCALE GENOMIC DNA]</scope>
    <source>
        <strain evidence="1 2">4G-K13</strain>
    </source>
</reference>
<dbReference type="AlphaFoldDB" id="A0A372ILJ1"/>
<organism evidence="1 2">
    <name type="scientific">Paracidobacterium acidisoli</name>
    <dbReference type="NCBI Taxonomy" id="2303751"/>
    <lineage>
        <taxon>Bacteria</taxon>
        <taxon>Pseudomonadati</taxon>
        <taxon>Acidobacteriota</taxon>
        <taxon>Terriglobia</taxon>
        <taxon>Terriglobales</taxon>
        <taxon>Acidobacteriaceae</taxon>
        <taxon>Paracidobacterium</taxon>
    </lineage>
</organism>
<sequence length="217" mass="24827">MDEDDSIIQWQQRCKLVKLCLGSSIDPLGEMKNEWGMIRCLSKTIDHLPGIGQRVSPSIVVRNMHGEGRFKYARQAAVMLHESRNTTKKIAYSPPPEAYFARNAKMLLHRRFVRMMNRRSPFSPVAPGAFPEPGKERKIQMIMRINKARHQEEARQISHYLVIAGNMAAHGMMRRKRFDPGSEKRERAVSRSYGRVCDAGVLQCHSSTGCLCQLCRD</sequence>
<comment type="caution">
    <text evidence="1">The sequence shown here is derived from an EMBL/GenBank/DDBJ whole genome shotgun (WGS) entry which is preliminary data.</text>
</comment>
<dbReference type="EMBL" id="QVQT01000005">
    <property type="protein sequence ID" value="RFU15748.1"/>
    <property type="molecule type" value="Genomic_DNA"/>
</dbReference>